<dbReference type="EMBL" id="CP054698">
    <property type="protein sequence ID" value="QMS89524.1"/>
    <property type="molecule type" value="Genomic_DNA"/>
</dbReference>
<evidence type="ECO:0000313" key="4">
    <source>
        <dbReference type="EMBL" id="QMS89524.1"/>
    </source>
</evidence>
<dbReference type="PANTHER" id="PTHR46564">
    <property type="entry name" value="TRANSPOSASE"/>
    <property type="match status" value="1"/>
</dbReference>
<evidence type="ECO:0000313" key="6">
    <source>
        <dbReference type="Proteomes" id="UP000514713"/>
    </source>
</evidence>
<proteinExistence type="predicted"/>
<evidence type="ECO:0000313" key="5">
    <source>
        <dbReference type="EMBL" id="QMS90420.1"/>
    </source>
</evidence>
<dbReference type="InterPro" id="IPR038717">
    <property type="entry name" value="Tc1-like_DDE_dom"/>
</dbReference>
<dbReference type="RefSeq" id="WP_181927395.1">
    <property type="nucleotide sequence ID" value="NZ_CP054697.1"/>
</dbReference>
<dbReference type="Pfam" id="PF13358">
    <property type="entry name" value="DDE_3"/>
    <property type="match status" value="1"/>
</dbReference>
<dbReference type="EMBL" id="CP054698">
    <property type="protein sequence ID" value="QMS90420.1"/>
    <property type="molecule type" value="Genomic_DNA"/>
</dbReference>
<geneLocation type="plasmid" evidence="2">
    <name>pNe_5</name>
</geneLocation>
<keyword evidence="2" id="KW-0614">Plasmid</keyword>
<dbReference type="InterPro" id="IPR036397">
    <property type="entry name" value="RNaseH_sf"/>
</dbReference>
<evidence type="ECO:0000313" key="3">
    <source>
        <dbReference type="EMBL" id="QMS86939.1"/>
    </source>
</evidence>
<feature type="domain" description="Tc1-like transposase DDE" evidence="1">
    <location>
        <begin position="1"/>
        <end position="130"/>
    </location>
</feature>
<geneLocation type="plasmid" evidence="6">
    <name>pne_5</name>
</geneLocation>
<dbReference type="KEGG" id="ned:HUN01_04875"/>
<dbReference type="EMBL" id="CP054698">
    <property type="protein sequence ID" value="QMS86939.1"/>
    <property type="molecule type" value="Genomic_DNA"/>
</dbReference>
<organism evidence="4 6">
    <name type="scientific">Nostoc edaphicum CCNP1411</name>
    <dbReference type="NCBI Taxonomy" id="1472755"/>
    <lineage>
        <taxon>Bacteria</taxon>
        <taxon>Bacillati</taxon>
        <taxon>Cyanobacteriota</taxon>
        <taxon>Cyanophyceae</taxon>
        <taxon>Nostocales</taxon>
        <taxon>Nostocaceae</taxon>
        <taxon>Nostoc</taxon>
    </lineage>
</organism>
<sequence length="166" mass="18420">MDETGVLLGLARTHARSQMGTRAYSLNPFYRGSKVTVIGAISLKKVVALMTMNGSMDGIAFELFIEKFLVPHLWSGAVVVMDNLSAHKLDSIVPMIEAVGAKVICLSSYSPDFNPIELWWSQLKSFLRNFAPTTTEMVDKLISVALDLINPQHLRNWFASCCYCTS</sequence>
<reference evidence="4" key="1">
    <citation type="journal article" date="2020" name="Mar. Drugs">
        <title>Nostoc edaphicum CCNP1411 from the Baltic Sea-A New Producer of Nostocyclopeptides.</title>
        <authorList>
            <person name="Fidor A."/>
            <person name="Grabski M."/>
            <person name="Gawor J."/>
            <person name="Gromadka R."/>
            <person name="Wegrzyn G."/>
            <person name="Mazur-Marzec H."/>
        </authorList>
    </citation>
    <scope>NUCLEOTIDE SEQUENCE</scope>
    <source>
        <strain evidence="4">CCNP1411</strain>
    </source>
</reference>
<dbReference type="KEGG" id="ned:HUN01_01735"/>
<protein>
    <submittedName>
        <fullName evidence="4">Transposase</fullName>
    </submittedName>
</protein>
<gene>
    <name evidence="2" type="ORF">HUN01_01735</name>
    <name evidence="3" type="ORF">HUN01_04875</name>
    <name evidence="4" type="ORF">HUN01_18790</name>
    <name evidence="5" type="ORF">HUN01_23605</name>
</gene>
<keyword evidence="6" id="KW-1185">Reference proteome</keyword>
<dbReference type="KEGG" id="ned:HUN01_18790"/>
<reference evidence="6" key="2">
    <citation type="submission" date="2020-06" db="EMBL/GenBank/DDBJ databases">
        <title>Nostoc edaphicum CCNP1411 genome.</title>
        <authorList>
            <person name="Fidor A."/>
            <person name="Grabski M."/>
            <person name="Gawor J."/>
            <person name="Gromadka R."/>
            <person name="Wegrzyn G."/>
            <person name="Mazur-Marzec H."/>
        </authorList>
    </citation>
    <scope>NUCLEOTIDE SEQUENCE [LARGE SCALE GENOMIC DNA]</scope>
    <source>
        <strain evidence="6">CCNP1411</strain>
        <plasmid evidence="6">pne_5</plasmid>
    </source>
</reference>
<dbReference type="EMBL" id="CP054697">
    <property type="protein sequence ID" value="QMS86363.1"/>
    <property type="molecule type" value="Genomic_DNA"/>
</dbReference>
<dbReference type="Proteomes" id="UP000514713">
    <property type="component" value="Plasmid pNe_5"/>
</dbReference>
<dbReference type="Gene3D" id="3.30.420.10">
    <property type="entry name" value="Ribonuclease H-like superfamily/Ribonuclease H"/>
    <property type="match status" value="1"/>
</dbReference>
<name>A0A7D7QKY2_9NOSO</name>
<dbReference type="AlphaFoldDB" id="A0A7D7QKY2"/>
<dbReference type="GO" id="GO:0003676">
    <property type="term" value="F:nucleic acid binding"/>
    <property type="evidence" value="ECO:0007669"/>
    <property type="project" value="InterPro"/>
</dbReference>
<dbReference type="Proteomes" id="UP000514713">
    <property type="component" value="Chromosome"/>
</dbReference>
<evidence type="ECO:0000313" key="2">
    <source>
        <dbReference type="EMBL" id="QMS86363.1"/>
    </source>
</evidence>
<accession>A0A7D7QKY2</accession>
<dbReference type="PANTHER" id="PTHR46564:SF1">
    <property type="entry name" value="TRANSPOSASE"/>
    <property type="match status" value="1"/>
</dbReference>
<evidence type="ECO:0000259" key="1">
    <source>
        <dbReference type="Pfam" id="PF13358"/>
    </source>
</evidence>
<dbReference type="KEGG" id="ned:HUN01_23605"/>